<dbReference type="SUPFAM" id="SSF51004">
    <property type="entry name" value="C-terminal (heme d1) domain of cytochrome cd1-nitrite reductase"/>
    <property type="match status" value="1"/>
</dbReference>
<evidence type="ECO:0000313" key="4">
    <source>
        <dbReference type="Proteomes" id="UP000216312"/>
    </source>
</evidence>
<feature type="signal peptide" evidence="1">
    <location>
        <begin position="1"/>
        <end position="19"/>
    </location>
</feature>
<dbReference type="Gene3D" id="2.60.40.4070">
    <property type="match status" value="1"/>
</dbReference>
<organism evidence="3 4">
    <name type="scientific">candidate division WOR-3 bacterium 4484_18</name>
    <dbReference type="NCBI Taxonomy" id="2020626"/>
    <lineage>
        <taxon>Bacteria</taxon>
        <taxon>Bacteria division WOR-3</taxon>
    </lineage>
</organism>
<dbReference type="EMBL" id="NMUJ01000032">
    <property type="protein sequence ID" value="OYV02975.1"/>
    <property type="molecule type" value="Genomic_DNA"/>
</dbReference>
<feature type="chain" id="PRO_5011971261" description="Secretion system C-terminal sorting domain-containing protein" evidence="1">
    <location>
        <begin position="20"/>
        <end position="1001"/>
    </location>
</feature>
<gene>
    <name evidence="3" type="ORF">CGW93_03015</name>
</gene>
<evidence type="ECO:0000313" key="3">
    <source>
        <dbReference type="EMBL" id="OYV02975.1"/>
    </source>
</evidence>
<sequence>MMRYFSIIMLLLVTLVAHGVNHQAVIITGADTTGRGAEKSAGIVLQTWDKPDADIEKLFGCEADSALIEEIIKSDTTKRCYNSFWNDTYLMWELLYKDNWWMNRGIYPVYTDQDHINVLYAYGEDQYTGYRYKPYYLDRYWRYGDIVDDSAYYEDVYQVFTQLASEMSDSDNLIIYTFNHGMRGSGLTVIDTTLSEYGKAKVPGSLSRVVLDGNYAYVSDWDYGLRIFDVTDPTSPSFISQCLLPHGCDVTVFNNRAYVACREGPFILVYIVNIADPYNPHIYTYGVTHGPFIPTGIDVSTYIYVTAIAYKAGIIMVFDPDVMIPGDGIRFDTLITIDAYCWDVQVDGNYIYVAADTLGVLKINKFTMEIVDTGETFGKAKDIDIQDDLIYAANDTDFVVLDKNTLSIVGRCSEEIQSISRVSVENFYAYVVDRKNKAILKIDVTDPTSPSVIGDYSFTEGRLVDVYAYNEYVYSIDIYDKQVYLGLMDTLMSDADFASLANLVNYHKRIVWMQQCFSGGFIDNLEGTNTVMLTASENDEFAYVADDVSRNNSPLPENETYEGKTFYHGEFNFHIMNAVRKKAIWGTSYEDPPPVDADYNNDFLISMEEAFYYVSTHDSRNETPQYSDMGEIGSSTYLAWDDYTPPDTPTGLSIVEIYYTQLPNRPGYYYLVHLDWDSNTEPDLAAYSLYRRISPYESDFTRVKCVDSSETWDTVMQYPPYYPGYGVYVYYYVTAYDIAANESEPSNTVGFWMWPPSEPGSPASAKFIIAGLGNPEPSPYLVQRAGYRVIDSNHDVDLYPEYSVDYHPERLVYRFTGLDPVKEYWIAAILCRGHDDPATIERMYIDGIPVLTNLTVVDTPRLVYHRIPHILYTDSVITIELQRVSGGPAIASELILAEVTYTPGFGGGMTSNEITKFDISEVSPNPATSHVTIKLAVPYRAYINLSVYDITGRLIHTLIADNLNPGYYTLEWDVGHLPIGVYFLKLQTDHSAVTKKLVVIR</sequence>
<protein>
    <recommendedName>
        <fullName evidence="2">Secretion system C-terminal sorting domain-containing protein</fullName>
    </recommendedName>
</protein>
<dbReference type="InterPro" id="IPR026444">
    <property type="entry name" value="Secre_tail"/>
</dbReference>
<dbReference type="InterPro" id="IPR013211">
    <property type="entry name" value="LVIVD"/>
</dbReference>
<dbReference type="Proteomes" id="UP000216312">
    <property type="component" value="Unassembled WGS sequence"/>
</dbReference>
<dbReference type="Pfam" id="PF08309">
    <property type="entry name" value="LVIVD"/>
    <property type="match status" value="3"/>
</dbReference>
<evidence type="ECO:0000256" key="1">
    <source>
        <dbReference type="SAM" id="SignalP"/>
    </source>
</evidence>
<dbReference type="Gene3D" id="2.60.40.10">
    <property type="entry name" value="Immunoglobulins"/>
    <property type="match status" value="1"/>
</dbReference>
<dbReference type="NCBIfam" id="TIGR04183">
    <property type="entry name" value="Por_Secre_tail"/>
    <property type="match status" value="1"/>
</dbReference>
<comment type="caution">
    <text evidence="3">The sequence shown here is derived from an EMBL/GenBank/DDBJ whole genome shotgun (WGS) entry which is preliminary data.</text>
</comment>
<accession>A0A257LTJ0</accession>
<dbReference type="Pfam" id="PF18962">
    <property type="entry name" value="Por_Secre_tail"/>
    <property type="match status" value="1"/>
</dbReference>
<feature type="domain" description="Secretion system C-terminal sorting" evidence="2">
    <location>
        <begin position="923"/>
        <end position="999"/>
    </location>
</feature>
<name>A0A257LTJ0_UNCW3</name>
<evidence type="ECO:0000259" key="2">
    <source>
        <dbReference type="Pfam" id="PF18962"/>
    </source>
</evidence>
<dbReference type="InterPro" id="IPR013783">
    <property type="entry name" value="Ig-like_fold"/>
</dbReference>
<dbReference type="AlphaFoldDB" id="A0A257LTJ0"/>
<keyword evidence="1" id="KW-0732">Signal</keyword>
<proteinExistence type="predicted"/>
<dbReference type="InterPro" id="IPR011048">
    <property type="entry name" value="Haem_d1_sf"/>
</dbReference>
<reference evidence="4" key="1">
    <citation type="submission" date="2017-07" db="EMBL/GenBank/DDBJ databases">
        <title>Novel pathways for hydrocarbon cycling and metabolic interdependencies in hydrothermal sediment communities.</title>
        <authorList>
            <person name="Dombrowski N."/>
            <person name="Seitz K."/>
            <person name="Teske A."/>
            <person name="Baker B."/>
        </authorList>
    </citation>
    <scope>NUCLEOTIDE SEQUENCE [LARGE SCALE GENOMIC DNA]</scope>
</reference>